<feature type="compositionally biased region" description="Low complexity" evidence="9">
    <location>
        <begin position="194"/>
        <end position="220"/>
    </location>
</feature>
<keyword evidence="5 8" id="KW-0378">Hydrolase</keyword>
<dbReference type="EMBL" id="CP002446">
    <property type="protein sequence ID" value="ADV26711.1"/>
    <property type="molecule type" value="Genomic_DNA"/>
</dbReference>
<dbReference type="InterPro" id="IPR001254">
    <property type="entry name" value="Trypsin_dom"/>
</dbReference>
<dbReference type="OrthoDB" id="66275at2"/>
<dbReference type="SMART" id="SM00644">
    <property type="entry name" value="Ami_2"/>
    <property type="match status" value="1"/>
</dbReference>
<accession>E6WRI0</accession>
<reference evidence="11 12" key="1">
    <citation type="submission" date="2011-01" db="EMBL/GenBank/DDBJ databases">
        <title>Complete sequence of Pseudoxanthomonas suwonensis 11-1.</title>
        <authorList>
            <consortium name="US DOE Joint Genome Institute"/>
            <person name="Lucas S."/>
            <person name="Copeland A."/>
            <person name="Lapidus A."/>
            <person name="Cheng J.-F."/>
            <person name="Goodwin L."/>
            <person name="Pitluck S."/>
            <person name="Teshima H."/>
            <person name="Detter J.C."/>
            <person name="Han C."/>
            <person name="Tapia R."/>
            <person name="Land M."/>
            <person name="Hauser L."/>
            <person name="Kyrpides N."/>
            <person name="Ivanova N."/>
            <person name="Ovchinnikova G."/>
            <person name="Siebers A.K."/>
            <person name="Allgaier M."/>
            <person name="Thelen M.P."/>
            <person name="Hugenholtz P."/>
            <person name="Gladden J."/>
            <person name="Woyke T."/>
        </authorList>
    </citation>
    <scope>NUCLEOTIDE SEQUENCE [LARGE SCALE GENOMIC DNA]</scope>
    <source>
        <strain evidence="12">11-1</strain>
    </source>
</reference>
<dbReference type="STRING" id="743721.Psesu_0859"/>
<dbReference type="RefSeq" id="WP_013534541.1">
    <property type="nucleotide sequence ID" value="NC_014924.1"/>
</dbReference>
<keyword evidence="3 8" id="KW-0645">Protease</keyword>
<evidence type="ECO:0000259" key="10">
    <source>
        <dbReference type="SMART" id="SM00644"/>
    </source>
</evidence>
<keyword evidence="6 8" id="KW-0720">Serine protease</keyword>
<dbReference type="GO" id="GO:0009254">
    <property type="term" value="P:peptidoglycan turnover"/>
    <property type="evidence" value="ECO:0007669"/>
    <property type="project" value="TreeGrafter"/>
</dbReference>
<dbReference type="GO" id="GO:0006508">
    <property type="term" value="P:proteolysis"/>
    <property type="evidence" value="ECO:0007669"/>
    <property type="project" value="UniProtKB-KW"/>
</dbReference>
<protein>
    <recommendedName>
        <fullName evidence="8">Serine protease</fullName>
        <ecNumber evidence="8">3.4.21.-</ecNumber>
    </recommendedName>
</protein>
<evidence type="ECO:0000256" key="9">
    <source>
        <dbReference type="SAM" id="MobiDB-lite"/>
    </source>
</evidence>
<dbReference type="GO" id="GO:0008745">
    <property type="term" value="F:N-acetylmuramoyl-L-alanine amidase activity"/>
    <property type="evidence" value="ECO:0007669"/>
    <property type="project" value="UniProtKB-EC"/>
</dbReference>
<feature type="domain" description="N-acetylmuramoyl-L-alanine amidase" evidence="10">
    <location>
        <begin position="562"/>
        <end position="688"/>
    </location>
</feature>
<dbReference type="InterPro" id="IPR051206">
    <property type="entry name" value="NAMLAA_amidase_2"/>
</dbReference>
<evidence type="ECO:0000256" key="3">
    <source>
        <dbReference type="ARBA" id="ARBA00022670"/>
    </source>
</evidence>
<evidence type="ECO:0000256" key="1">
    <source>
        <dbReference type="ARBA" id="ARBA00001561"/>
    </source>
</evidence>
<dbReference type="Gene3D" id="3.40.80.10">
    <property type="entry name" value="Peptidoglycan recognition protein-like"/>
    <property type="match status" value="1"/>
</dbReference>
<dbReference type="Proteomes" id="UP000008632">
    <property type="component" value="Chromosome"/>
</dbReference>
<dbReference type="GO" id="GO:0071555">
    <property type="term" value="P:cell wall organization"/>
    <property type="evidence" value="ECO:0007669"/>
    <property type="project" value="UniProtKB-KW"/>
</dbReference>
<evidence type="ECO:0000313" key="11">
    <source>
        <dbReference type="EMBL" id="ADV26711.1"/>
    </source>
</evidence>
<evidence type="ECO:0000256" key="8">
    <source>
        <dbReference type="RuleBase" id="RU004296"/>
    </source>
</evidence>
<dbReference type="InterPro" id="IPR008256">
    <property type="entry name" value="Peptidase_S1B"/>
</dbReference>
<dbReference type="InterPro" id="IPR036505">
    <property type="entry name" value="Amidase/PGRP_sf"/>
</dbReference>
<dbReference type="eggNOG" id="COG3591">
    <property type="taxonomic scope" value="Bacteria"/>
</dbReference>
<gene>
    <name evidence="11" type="ordered locus">Psesu_0859</name>
</gene>
<evidence type="ECO:0000313" key="12">
    <source>
        <dbReference type="Proteomes" id="UP000008632"/>
    </source>
</evidence>
<dbReference type="Pfam" id="PF12385">
    <property type="entry name" value="Peptidase_C70"/>
    <property type="match status" value="2"/>
</dbReference>
<name>E6WRI0_PSEUU</name>
<dbReference type="eggNOG" id="COG3023">
    <property type="taxonomic scope" value="Bacteria"/>
</dbReference>
<dbReference type="PANTHER" id="PTHR30417:SF1">
    <property type="entry name" value="N-ACETYLMURAMOYL-L-ALANINE AMIDASE AMID"/>
    <property type="match status" value="1"/>
</dbReference>
<proteinExistence type="inferred from homology"/>
<feature type="compositionally biased region" description="Gly residues" evidence="9">
    <location>
        <begin position="135"/>
        <end position="148"/>
    </location>
</feature>
<evidence type="ECO:0000256" key="6">
    <source>
        <dbReference type="ARBA" id="ARBA00022825"/>
    </source>
</evidence>
<dbReference type="InterPro" id="IPR002502">
    <property type="entry name" value="Amidase_domain"/>
</dbReference>
<evidence type="ECO:0000256" key="4">
    <source>
        <dbReference type="ARBA" id="ARBA00022729"/>
    </source>
</evidence>
<dbReference type="KEGG" id="psu:Psesu_0859"/>
<evidence type="ECO:0000256" key="2">
    <source>
        <dbReference type="ARBA" id="ARBA00008764"/>
    </source>
</evidence>
<comment type="catalytic activity">
    <reaction evidence="1">
        <text>Hydrolyzes the link between N-acetylmuramoyl residues and L-amino acid residues in certain cell-wall glycopeptides.</text>
        <dbReference type="EC" id="3.5.1.28"/>
    </reaction>
</comment>
<dbReference type="Pfam" id="PF13365">
    <property type="entry name" value="Trypsin_2"/>
    <property type="match status" value="1"/>
</dbReference>
<dbReference type="CDD" id="cd06583">
    <property type="entry name" value="PGRP"/>
    <property type="match status" value="1"/>
</dbReference>
<dbReference type="HOGENOM" id="CLU_246047_0_0_6"/>
<dbReference type="EC" id="3.4.21.-" evidence="8"/>
<feature type="region of interest" description="Disordered" evidence="9">
    <location>
        <begin position="135"/>
        <end position="220"/>
    </location>
</feature>
<organism evidence="11 12">
    <name type="scientific">Pseudoxanthomonas suwonensis (strain 11-1)</name>
    <dbReference type="NCBI Taxonomy" id="743721"/>
    <lineage>
        <taxon>Bacteria</taxon>
        <taxon>Pseudomonadati</taxon>
        <taxon>Pseudomonadota</taxon>
        <taxon>Gammaproteobacteria</taxon>
        <taxon>Lysobacterales</taxon>
        <taxon>Lysobacteraceae</taxon>
        <taxon>Pseudoxanthomonas</taxon>
    </lineage>
</organism>
<dbReference type="InterPro" id="IPR022118">
    <property type="entry name" value="Peptidase_C70_AvrRpt2"/>
</dbReference>
<keyword evidence="12" id="KW-1185">Reference proteome</keyword>
<sequence>MAVIRANRESIDDRFNVLGFTVRSELPLFEIALASEPELLHPSQRGRRTPGNFFTSRLMRVQPSPHGEAVYLVPPDVVARFVGQQRLYFGLATYRDGDRSTPVSLRLPDRGSLYVSLAGLTGRGLRRTVRGHAGNGYGGSGAELGWGGDNLDATPAPGEEPARRATNGSGATADSGYSDGYSDELWNAPPAQPEPAAAAAPQPPASESAPAPAPTAQGLAARQRAGARALLVEPYYQPEDWWEALTTQIAHFARGAMWFLGVADTTRPPYSAICQVRVPDGSEEGSHHGTAFFIAPRLLLTAAHVVDGQAELIIVPGKNGAGTGAASEPFGRFRASVFRKHPRYGSDGHGNDMALIQVPAANAAAAPNYFGLVEELNQSRPEGVVVSGYAAWWHAVSAIEHFVNANIDENRQHAHGGHIRELVGEGTFTYDLQTLAGTSGSPVYWIESGQHPVAHLVGVHVAANDNRTNAGCRITQEKLAWIRSVAAEWGQALGFALGAGGGSRAARALGADGHDDGAYDIGGPIPDAPAAAAQDWRAARGLSLSAPEYPQASRFEPAHPGNYRSVPGSRSIERIVIHITDGGPNIAGPVSWFKNPDARVSAHYIVGQDGEVVQMVAHKDVAWHAGSANSSSIGIEHVANTRGLLPTPQQLAASAALVGWLCQQYGIPVDRDHILGHAEADTRTTHRGCPNAVWDWDYYMGLVTSRSSYMPTAQGLRSHARALEVIQPYYDPSDPHRALACTADAMSREFEEWFVGIDDTRRFPHSAICMLEITGNDGYLYRGTGFYIGRNRILTCAHNLDDCSQVKISPGLNGAGNAPFGSATVPASSWRIAPGYAGTGDWANDLAVIENVPIAAPHGLWFEFLQATPAGSMRLAVCGYSSQSDAIPGLTDLIDSHKQHLHGGTGAYQASLETIDYPILSLRGASGSPVYAVSNEGGTLKAKVCAVHVSGQPADTDNVNRGCFITPRKIDWIEGRASSFALGAPSRALQAFSVHWTDVPMNYQSSPMSCWAAAASMVAGWRDQASIPDSEIAAKVPVFDAFNRGLYGHERGYLADAWNLYAEPPASYTVDAWRQMLEAKGPLYIAQISAAGASSGHVRVLVGMDSDGAPDGSGTTMYLHDPALGPIRQSFAEFVALYEERVVTGGEHYQMQVLHSGGAAGRRPGSAAAFALGVHSRAQENDGPSDYPVHLIPQPDKNACWAASMAMLLSYRRSQSIAPETIVQEVGGSLATSYGWDLLEAVKSRYGFRTIEMPSNASLYHAPRQWAQWLQAHGPLWVVIVGAPHAVVVAGIRGNLDDPGATQVKVLNPWDVRVAFDQDPIAFNPPNNGYEDWIDFSEFASDFGEMAESDYGNWRVLHLPAASAGAQSLSARGGLRLAAPPPRVVVALETQVGERREPIEPSRVAGTTMARVVGEAGACRWRLDQLEGMKAPATLLPGLSPATPGDTRIALDDWPAFEASPTPLPLTVEFRHDGAAVGDVRVTAGSPANLAYGVEVAARIEDCADADGVARLRVRIDYRFHGLAQGNPDATVELALRGDGRYERENGWRNVEQLTSAA</sequence>
<dbReference type="SUPFAM" id="SSF50494">
    <property type="entry name" value="Trypsin-like serine proteases"/>
    <property type="match status" value="2"/>
</dbReference>
<evidence type="ECO:0000256" key="5">
    <source>
        <dbReference type="ARBA" id="ARBA00022801"/>
    </source>
</evidence>
<dbReference type="Pfam" id="PF00089">
    <property type="entry name" value="Trypsin"/>
    <property type="match status" value="1"/>
</dbReference>
<keyword evidence="4" id="KW-0732">Signal</keyword>
<dbReference type="GO" id="GO:0004252">
    <property type="term" value="F:serine-type endopeptidase activity"/>
    <property type="evidence" value="ECO:0007669"/>
    <property type="project" value="InterPro"/>
</dbReference>
<dbReference type="SUPFAM" id="SSF55846">
    <property type="entry name" value="N-acetylmuramoyl-L-alanine amidase-like"/>
    <property type="match status" value="1"/>
</dbReference>
<keyword evidence="7" id="KW-0961">Cell wall biogenesis/degradation</keyword>
<comment type="similarity">
    <text evidence="2 8">Belongs to the peptidase S1B family.</text>
</comment>
<dbReference type="GO" id="GO:0009253">
    <property type="term" value="P:peptidoglycan catabolic process"/>
    <property type="evidence" value="ECO:0007669"/>
    <property type="project" value="InterPro"/>
</dbReference>
<dbReference type="Gene3D" id="2.40.10.10">
    <property type="entry name" value="Trypsin-like serine proteases"/>
    <property type="match status" value="4"/>
</dbReference>
<dbReference type="Pfam" id="PF01510">
    <property type="entry name" value="Amidase_2"/>
    <property type="match status" value="1"/>
</dbReference>
<dbReference type="InterPro" id="IPR009003">
    <property type="entry name" value="Peptidase_S1_PA"/>
</dbReference>
<dbReference type="PRINTS" id="PR00839">
    <property type="entry name" value="V8PROTEASE"/>
</dbReference>
<dbReference type="InterPro" id="IPR043504">
    <property type="entry name" value="Peptidase_S1_PA_chymotrypsin"/>
</dbReference>
<evidence type="ECO:0000256" key="7">
    <source>
        <dbReference type="ARBA" id="ARBA00023316"/>
    </source>
</evidence>
<dbReference type="PANTHER" id="PTHR30417">
    <property type="entry name" value="N-ACETYLMURAMOYL-L-ALANINE AMIDASE AMID"/>
    <property type="match status" value="1"/>
</dbReference>